<evidence type="ECO:0000313" key="6">
    <source>
        <dbReference type="Proteomes" id="UP000707451"/>
    </source>
</evidence>
<evidence type="ECO:0000256" key="1">
    <source>
        <dbReference type="ARBA" id="ARBA00006432"/>
    </source>
</evidence>
<dbReference type="EMBL" id="JAHRHY010000002">
    <property type="protein sequence ID" value="KAG9072167.1"/>
    <property type="molecule type" value="Genomic_DNA"/>
</dbReference>
<dbReference type="GO" id="GO:0016405">
    <property type="term" value="F:CoA-ligase activity"/>
    <property type="evidence" value="ECO:0007669"/>
    <property type="project" value="TreeGrafter"/>
</dbReference>
<evidence type="ECO:0000259" key="4">
    <source>
        <dbReference type="Pfam" id="PF13193"/>
    </source>
</evidence>
<comment type="similarity">
    <text evidence="1">Belongs to the ATP-dependent AMP-binding enzyme family.</text>
</comment>
<feature type="domain" description="AMP-dependent synthetase/ligase" evidence="3">
    <location>
        <begin position="28"/>
        <end position="392"/>
    </location>
</feature>
<proteinExistence type="inferred from homology"/>
<protein>
    <recommendedName>
        <fullName evidence="7">Acetyl-CoA synthetase-like protein</fullName>
    </recommendedName>
</protein>
<evidence type="ECO:0000256" key="2">
    <source>
        <dbReference type="ARBA" id="ARBA00022598"/>
    </source>
</evidence>
<dbReference type="Gene3D" id="3.40.50.980">
    <property type="match status" value="2"/>
</dbReference>
<dbReference type="Gene3D" id="2.30.38.10">
    <property type="entry name" value="Luciferase, Domain 3"/>
    <property type="match status" value="1"/>
</dbReference>
<dbReference type="InterPro" id="IPR025110">
    <property type="entry name" value="AMP-bd_C"/>
</dbReference>
<dbReference type="InterPro" id="IPR045851">
    <property type="entry name" value="AMP-bd_C_sf"/>
</dbReference>
<comment type="caution">
    <text evidence="5">The sequence shown here is derived from an EMBL/GenBank/DDBJ whole genome shotgun (WGS) entry which is preliminary data.</text>
</comment>
<dbReference type="AlphaFoldDB" id="A0A9P7Y3P1"/>
<dbReference type="OrthoDB" id="1898221at2759"/>
<feature type="domain" description="AMP-binding enzyme C-terminal" evidence="4">
    <location>
        <begin position="443"/>
        <end position="523"/>
    </location>
</feature>
<dbReference type="Pfam" id="PF00501">
    <property type="entry name" value="AMP-binding"/>
    <property type="match status" value="1"/>
</dbReference>
<keyword evidence="2" id="KW-0436">Ligase</keyword>
<dbReference type="PANTHER" id="PTHR24096">
    <property type="entry name" value="LONG-CHAIN-FATTY-ACID--COA LIGASE"/>
    <property type="match status" value="1"/>
</dbReference>
<evidence type="ECO:0000259" key="3">
    <source>
        <dbReference type="Pfam" id="PF00501"/>
    </source>
</evidence>
<dbReference type="Proteomes" id="UP000707451">
    <property type="component" value="Unassembled WGS sequence"/>
</dbReference>
<sequence>MIFQSSDPEPNYPLVDIYHYLESNPFNVQPGKTVFIDPITEKSLTFGQFLNETKHFAAGLLDSYDFQPKDVLAIFSYNQYDFGVPILGTLCAGGVVTTVNHSYTIDEVVHQLKDSGASYMVTTVDLLPTALEAAKICGIKREHIFLFGGKDEAGHKAYQSVFSKRLAAPVKIDMEDIAYLCYSSGTTGNAHCKSKGVMLTHRNITSNLVQIMSYDAEVIKQKDLVILGFLPLYHIYGLMNCLHISLITGTETVIMPKFDLPSFLQNIEKYRVTNTFIVPPVALALAKHPMVLDHDLSSLRHLYCGAAPLPKDLCVRIEERLGVYCRQGFGMTEGSPLVACLRPDARGPDGSVGPLVAGLKAMVVDPETGKELGVGQAGEWLLKGPNVMKGYLNNIEATKHTIREDGWMHTGDIVYVDEKGNWFVVDRLKELIKYKGFQIPAAELEALLITHPKVLDAAVIPAYDATQATEIPRAYVVIQEGVTKNDELKKEIMEFLAARVAPHKKLRGGVVFTNEIPKSASGKILRKDIVKIDRAPDSSATDARAHL</sequence>
<name>A0A9P7Y3P1_9FUNG</name>
<organism evidence="5 6">
    <name type="scientific">Linnemannia hyalina</name>
    <dbReference type="NCBI Taxonomy" id="64524"/>
    <lineage>
        <taxon>Eukaryota</taxon>
        <taxon>Fungi</taxon>
        <taxon>Fungi incertae sedis</taxon>
        <taxon>Mucoromycota</taxon>
        <taxon>Mortierellomycotina</taxon>
        <taxon>Mortierellomycetes</taxon>
        <taxon>Mortierellales</taxon>
        <taxon>Mortierellaceae</taxon>
        <taxon>Linnemannia</taxon>
    </lineage>
</organism>
<dbReference type="InterPro" id="IPR000873">
    <property type="entry name" value="AMP-dep_synth/lig_dom"/>
</dbReference>
<dbReference type="Gene3D" id="3.30.300.30">
    <property type="match status" value="1"/>
</dbReference>
<evidence type="ECO:0008006" key="7">
    <source>
        <dbReference type="Google" id="ProtNLM"/>
    </source>
</evidence>
<evidence type="ECO:0000313" key="5">
    <source>
        <dbReference type="EMBL" id="KAG9072167.1"/>
    </source>
</evidence>
<dbReference type="Pfam" id="PF13193">
    <property type="entry name" value="AMP-binding_C"/>
    <property type="match status" value="1"/>
</dbReference>
<accession>A0A9P7Y3P1</accession>
<gene>
    <name evidence="5" type="ORF">KI688_006391</name>
</gene>
<dbReference type="CDD" id="cd05911">
    <property type="entry name" value="Firefly_Luc_like"/>
    <property type="match status" value="1"/>
</dbReference>
<dbReference type="SUPFAM" id="SSF56801">
    <property type="entry name" value="Acetyl-CoA synthetase-like"/>
    <property type="match status" value="1"/>
</dbReference>
<reference evidence="5" key="1">
    <citation type="submission" date="2021-06" db="EMBL/GenBank/DDBJ databases">
        <title>Genome Sequence of Mortierella hyaline Strain SCG-10, a Cold-Adapted, Nitrate-Reducing Fungus Isolated from Soil in Minnesota, USA.</title>
        <authorList>
            <person name="Aldossari N."/>
        </authorList>
    </citation>
    <scope>NUCLEOTIDE SEQUENCE</scope>
    <source>
        <strain evidence="5">SCG-10</strain>
    </source>
</reference>
<keyword evidence="6" id="KW-1185">Reference proteome</keyword>
<dbReference type="PANTHER" id="PTHR24096:SF149">
    <property type="entry name" value="AMP-BINDING DOMAIN-CONTAINING PROTEIN-RELATED"/>
    <property type="match status" value="1"/>
</dbReference>